<gene>
    <name evidence="6" type="primary">ruvA</name>
    <name evidence="8" type="ORF">ALMA_0925</name>
</gene>
<dbReference type="GO" id="GO:0005737">
    <property type="term" value="C:cytoplasm"/>
    <property type="evidence" value="ECO:0007669"/>
    <property type="project" value="UniProtKB-SubCell"/>
</dbReference>
<feature type="domain" description="Helix-hairpin-helix DNA-binding motif class 1" evidence="7">
    <location>
        <begin position="72"/>
        <end position="91"/>
    </location>
</feature>
<feature type="region of interest" description="Domain III" evidence="6">
    <location>
        <begin position="157"/>
        <end position="222"/>
    </location>
</feature>
<dbReference type="InterPro" id="IPR013849">
    <property type="entry name" value="DNA_helicase_Holl-junc_RuvA_I"/>
</dbReference>
<keyword evidence="2 6" id="KW-0227">DNA damage</keyword>
<dbReference type="SMART" id="SM00278">
    <property type="entry name" value="HhH1"/>
    <property type="match status" value="2"/>
</dbReference>
<comment type="subcellular location">
    <subcellularLocation>
        <location evidence="6">Cytoplasm</location>
    </subcellularLocation>
</comment>
<keyword evidence="1 6" id="KW-0963">Cytoplasm</keyword>
<evidence type="ECO:0000256" key="4">
    <source>
        <dbReference type="ARBA" id="ARBA00023172"/>
    </source>
</evidence>
<keyword evidence="8" id="KW-0378">Hydrolase</keyword>
<dbReference type="SUPFAM" id="SSF50249">
    <property type="entry name" value="Nucleic acid-binding proteins"/>
    <property type="match status" value="1"/>
</dbReference>
<organism evidence="8 9">
    <name type="scientific">Alloscardovia macacae</name>
    <dbReference type="NCBI Taxonomy" id="1160091"/>
    <lineage>
        <taxon>Bacteria</taxon>
        <taxon>Bacillati</taxon>
        <taxon>Actinomycetota</taxon>
        <taxon>Actinomycetes</taxon>
        <taxon>Bifidobacteriales</taxon>
        <taxon>Bifidobacteriaceae</taxon>
        <taxon>Alloscardovia</taxon>
    </lineage>
</organism>
<dbReference type="GO" id="GO:0048476">
    <property type="term" value="C:Holliday junction resolvase complex"/>
    <property type="evidence" value="ECO:0007669"/>
    <property type="project" value="UniProtKB-UniRule"/>
</dbReference>
<evidence type="ECO:0000259" key="7">
    <source>
        <dbReference type="SMART" id="SM00278"/>
    </source>
</evidence>
<comment type="subunit">
    <text evidence="6">Homotetramer. Forms an RuvA(8)-RuvB(12)-Holliday junction (HJ) complex. HJ DNA is sandwiched between 2 RuvA tetramers; dsDNA enters through RuvA and exits via RuvB. An RuvB hexamer assembles on each DNA strand where it exits the tetramer. Each RuvB hexamer is contacted by two RuvA subunits (via domain III) on 2 adjacent RuvB subunits; this complex drives branch migration. In the full resolvosome a probable DNA-RuvA(4)-RuvB(12)-RuvC(2) complex forms which resolves the HJ.</text>
</comment>
<dbReference type="InterPro" id="IPR000085">
    <property type="entry name" value="RuvA"/>
</dbReference>
<sequence length="222" mass="23349">MIASLHGEVLSVTASQAVIEVAGVGYSVRMSGKDLASLHAGQDVRVLTTMSVSQDAITLFGFLHHASQELFAQLQKTSGIGPKVAMAILSTLSPQELLQAIRENNVTTLTRAPGLGKKGAQKIIVELSGSVNLDALISEEGESDESAALGASRAKTAEDDFADSGTHQVLQGLMSLGWQQRDAVDAITLALEDLGLDADTPLDSAQVPVVLRHALTRLDRGR</sequence>
<reference evidence="8 9" key="1">
    <citation type="journal article" date="2017" name="BMC Genomics">
        <title>Comparative genomic and phylogenomic analyses of the Bifidobacteriaceae family.</title>
        <authorList>
            <person name="Lugli G.A."/>
            <person name="Milani C."/>
            <person name="Turroni F."/>
            <person name="Duranti S."/>
            <person name="Mancabelli L."/>
            <person name="Mangifesta M."/>
            <person name="Ferrario C."/>
            <person name="Modesto M."/>
            <person name="Mattarelli P."/>
            <person name="Jiri K."/>
            <person name="van Sinderen D."/>
            <person name="Ventura M."/>
        </authorList>
    </citation>
    <scope>NUCLEOTIDE SEQUENCE [LARGE SCALE GENOMIC DNA]</scope>
    <source>
        <strain evidence="8 9">DSM 24762</strain>
    </source>
</reference>
<dbReference type="Gene3D" id="2.40.50.140">
    <property type="entry name" value="Nucleic acid-binding proteins"/>
    <property type="match status" value="1"/>
</dbReference>
<keyword evidence="9" id="KW-1185">Reference proteome</keyword>
<name>A0A261F5U3_9BIFI</name>
<dbReference type="AlphaFoldDB" id="A0A261F5U3"/>
<dbReference type="SUPFAM" id="SSF47781">
    <property type="entry name" value="RuvA domain 2-like"/>
    <property type="match status" value="1"/>
</dbReference>
<comment type="caution">
    <text evidence="6">Lacks conserved residue(s) required for the propagation of feature annotation.</text>
</comment>
<evidence type="ECO:0000256" key="5">
    <source>
        <dbReference type="ARBA" id="ARBA00023204"/>
    </source>
</evidence>
<keyword evidence="5 6" id="KW-0234">DNA repair</keyword>
<protein>
    <recommendedName>
        <fullName evidence="6">Holliday junction branch migration complex subunit RuvA</fullName>
    </recommendedName>
</protein>
<dbReference type="NCBIfam" id="TIGR00084">
    <property type="entry name" value="ruvA"/>
    <property type="match status" value="1"/>
</dbReference>
<dbReference type="HAMAP" id="MF_00031">
    <property type="entry name" value="DNA_HJ_migration_RuvA"/>
    <property type="match status" value="1"/>
</dbReference>
<evidence type="ECO:0000256" key="3">
    <source>
        <dbReference type="ARBA" id="ARBA00023125"/>
    </source>
</evidence>
<dbReference type="GO" id="GO:0005524">
    <property type="term" value="F:ATP binding"/>
    <property type="evidence" value="ECO:0007669"/>
    <property type="project" value="InterPro"/>
</dbReference>
<accession>A0A261F5U3</accession>
<evidence type="ECO:0000256" key="2">
    <source>
        <dbReference type="ARBA" id="ARBA00022763"/>
    </source>
</evidence>
<dbReference type="GO" id="GO:0000400">
    <property type="term" value="F:four-way junction DNA binding"/>
    <property type="evidence" value="ECO:0007669"/>
    <property type="project" value="UniProtKB-UniRule"/>
</dbReference>
<keyword evidence="8" id="KW-0067">ATP-binding</keyword>
<comment type="function">
    <text evidence="6">The RuvA-RuvB-RuvC complex processes Holliday junction (HJ) DNA during genetic recombination and DNA repair, while the RuvA-RuvB complex plays an important role in the rescue of blocked DNA replication forks via replication fork reversal (RFR). RuvA specifically binds to HJ cruciform DNA, conferring on it an open structure. The RuvB hexamer acts as an ATP-dependent pump, pulling dsDNA into and through the RuvAB complex. HJ branch migration allows RuvC to scan DNA until it finds its consensus sequence, where it cleaves and resolves the cruciform DNA.</text>
</comment>
<keyword evidence="4 6" id="KW-0233">DNA recombination</keyword>
<dbReference type="GO" id="GO:0006310">
    <property type="term" value="P:DNA recombination"/>
    <property type="evidence" value="ECO:0007669"/>
    <property type="project" value="UniProtKB-UniRule"/>
</dbReference>
<dbReference type="Pfam" id="PF14520">
    <property type="entry name" value="HHH_5"/>
    <property type="match status" value="1"/>
</dbReference>
<comment type="caution">
    <text evidence="8">The sequence shown here is derived from an EMBL/GenBank/DDBJ whole genome shotgun (WGS) entry which is preliminary data.</text>
</comment>
<dbReference type="Pfam" id="PF01330">
    <property type="entry name" value="RuvA_N"/>
    <property type="match status" value="1"/>
</dbReference>
<dbReference type="SUPFAM" id="SSF46929">
    <property type="entry name" value="DNA helicase RuvA subunit, C-terminal domain"/>
    <property type="match status" value="1"/>
</dbReference>
<dbReference type="Proteomes" id="UP000243657">
    <property type="component" value="Unassembled WGS sequence"/>
</dbReference>
<comment type="similarity">
    <text evidence="6">Belongs to the RuvA family.</text>
</comment>
<dbReference type="GO" id="GO:0006281">
    <property type="term" value="P:DNA repair"/>
    <property type="evidence" value="ECO:0007669"/>
    <property type="project" value="UniProtKB-UniRule"/>
</dbReference>
<keyword evidence="8" id="KW-0347">Helicase</keyword>
<keyword evidence="8" id="KW-0547">Nucleotide-binding</keyword>
<dbReference type="InterPro" id="IPR036267">
    <property type="entry name" value="RuvA_C_sf"/>
</dbReference>
<keyword evidence="3 6" id="KW-0238">DNA-binding</keyword>
<proteinExistence type="inferred from homology"/>
<dbReference type="EMBL" id="MWWT01000005">
    <property type="protein sequence ID" value="OZG54464.1"/>
    <property type="molecule type" value="Genomic_DNA"/>
</dbReference>
<dbReference type="RefSeq" id="WP_094726566.1">
    <property type="nucleotide sequence ID" value="NZ_JBHLWS010000013.1"/>
</dbReference>
<dbReference type="InterPro" id="IPR012340">
    <property type="entry name" value="NA-bd_OB-fold"/>
</dbReference>
<dbReference type="InterPro" id="IPR010994">
    <property type="entry name" value="RuvA_2-like"/>
</dbReference>
<evidence type="ECO:0000256" key="1">
    <source>
        <dbReference type="ARBA" id="ARBA00022490"/>
    </source>
</evidence>
<dbReference type="InterPro" id="IPR003583">
    <property type="entry name" value="Hlx-hairpin-Hlx_DNA-bd_motif"/>
</dbReference>
<comment type="domain">
    <text evidence="6">Has three domains with a flexible linker between the domains II and III and assumes an 'L' shape. Domain III is highly mobile and contacts RuvB.</text>
</comment>
<dbReference type="GO" id="GO:0009378">
    <property type="term" value="F:four-way junction helicase activity"/>
    <property type="evidence" value="ECO:0007669"/>
    <property type="project" value="InterPro"/>
</dbReference>
<evidence type="ECO:0000313" key="8">
    <source>
        <dbReference type="EMBL" id="OZG54464.1"/>
    </source>
</evidence>
<dbReference type="Gene3D" id="1.10.150.20">
    <property type="entry name" value="5' to 3' exonuclease, C-terminal subdomain"/>
    <property type="match status" value="1"/>
</dbReference>
<evidence type="ECO:0000313" key="9">
    <source>
        <dbReference type="Proteomes" id="UP000243657"/>
    </source>
</evidence>
<evidence type="ECO:0000256" key="6">
    <source>
        <dbReference type="HAMAP-Rule" id="MF_00031"/>
    </source>
</evidence>
<dbReference type="Gene3D" id="1.10.8.10">
    <property type="entry name" value="DNA helicase RuvA subunit, C-terminal domain"/>
    <property type="match status" value="1"/>
</dbReference>
<feature type="domain" description="Helix-hairpin-helix DNA-binding motif class 1" evidence="7">
    <location>
        <begin position="107"/>
        <end position="126"/>
    </location>
</feature>